<evidence type="ECO:0000259" key="2">
    <source>
        <dbReference type="Pfam" id="PF16455"/>
    </source>
</evidence>
<feature type="compositionally biased region" description="Basic and acidic residues" evidence="1">
    <location>
        <begin position="136"/>
        <end position="146"/>
    </location>
</feature>
<dbReference type="Pfam" id="PF16455">
    <property type="entry name" value="UBD"/>
    <property type="match status" value="1"/>
</dbReference>
<evidence type="ECO:0000313" key="3">
    <source>
        <dbReference type="EMBL" id="ELW66322.1"/>
    </source>
</evidence>
<proteinExistence type="predicted"/>
<organism evidence="3 4">
    <name type="scientific">Tupaia chinensis</name>
    <name type="common">Chinese tree shrew</name>
    <name type="synonym">Tupaia belangeri chinensis</name>
    <dbReference type="NCBI Taxonomy" id="246437"/>
    <lineage>
        <taxon>Eukaryota</taxon>
        <taxon>Metazoa</taxon>
        <taxon>Chordata</taxon>
        <taxon>Craniata</taxon>
        <taxon>Vertebrata</taxon>
        <taxon>Euteleostomi</taxon>
        <taxon>Mammalia</taxon>
        <taxon>Eutheria</taxon>
        <taxon>Euarchontoglires</taxon>
        <taxon>Scandentia</taxon>
        <taxon>Tupaiidae</taxon>
        <taxon>Tupaia</taxon>
    </lineage>
</organism>
<reference evidence="4" key="1">
    <citation type="submission" date="2012-07" db="EMBL/GenBank/DDBJ databases">
        <title>Genome of the Chinese tree shrew, a rising model animal genetically related to primates.</title>
        <authorList>
            <person name="Zhang G."/>
            <person name="Fan Y."/>
            <person name="Yao Y."/>
            <person name="Huang Z."/>
        </authorList>
    </citation>
    <scope>NUCLEOTIDE SEQUENCE [LARGE SCALE GENOMIC DNA]</scope>
</reference>
<feature type="region of interest" description="Disordered" evidence="1">
    <location>
        <begin position="101"/>
        <end position="146"/>
    </location>
</feature>
<feature type="domain" description="DC-UbP/UBTD2 N-terminal" evidence="2">
    <location>
        <begin position="29"/>
        <end position="102"/>
    </location>
</feature>
<reference evidence="4" key="2">
    <citation type="journal article" date="2013" name="Nat. Commun.">
        <title>Genome of the Chinese tree shrew.</title>
        <authorList>
            <person name="Fan Y."/>
            <person name="Huang Z.Y."/>
            <person name="Cao C.C."/>
            <person name="Chen C.S."/>
            <person name="Chen Y.X."/>
            <person name="Fan D.D."/>
            <person name="He J."/>
            <person name="Hou H.L."/>
            <person name="Hu L."/>
            <person name="Hu X.T."/>
            <person name="Jiang X.T."/>
            <person name="Lai R."/>
            <person name="Lang Y.S."/>
            <person name="Liang B."/>
            <person name="Liao S.G."/>
            <person name="Mu D."/>
            <person name="Ma Y.Y."/>
            <person name="Niu Y.Y."/>
            <person name="Sun X.Q."/>
            <person name="Xia J.Q."/>
            <person name="Xiao J."/>
            <person name="Xiong Z.Q."/>
            <person name="Xu L."/>
            <person name="Yang L."/>
            <person name="Zhang Y."/>
            <person name="Zhao W."/>
            <person name="Zhao X.D."/>
            <person name="Zheng Y.T."/>
            <person name="Zhou J.M."/>
            <person name="Zhu Y.B."/>
            <person name="Zhang G.J."/>
            <person name="Wang J."/>
            <person name="Yao Y.G."/>
        </authorList>
    </citation>
    <scope>NUCLEOTIDE SEQUENCE [LARGE SCALE GENOMIC DNA]</scope>
</reference>
<dbReference type="InParanoid" id="L9KYS9"/>
<dbReference type="Gene3D" id="1.20.225.20">
    <property type="entry name" value="Ub domain-containing protein, DC-UbP/UBTD2, N-terminal domain"/>
    <property type="match status" value="1"/>
</dbReference>
<keyword evidence="4" id="KW-1185">Reference proteome</keyword>
<dbReference type="PANTHER" id="PTHR13609">
    <property type="entry name" value="UBIQUITIN DOMAIN CONTAINING 1 PROTEIN-RELATED"/>
    <property type="match status" value="1"/>
</dbReference>
<evidence type="ECO:0000256" key="1">
    <source>
        <dbReference type="SAM" id="MobiDB-lite"/>
    </source>
</evidence>
<dbReference type="InterPro" id="IPR039869">
    <property type="entry name" value="UBTD1/2"/>
</dbReference>
<gene>
    <name evidence="3" type="ORF">TREES_T100000488</name>
</gene>
<feature type="compositionally biased region" description="Basic and acidic residues" evidence="1">
    <location>
        <begin position="116"/>
        <end position="127"/>
    </location>
</feature>
<dbReference type="Proteomes" id="UP000011518">
    <property type="component" value="Unassembled WGS sequence"/>
</dbReference>
<accession>L9KYS9</accession>
<dbReference type="InterPro" id="IPR038169">
    <property type="entry name" value="DC-UbP/UBTD2_N_sf"/>
</dbReference>
<protein>
    <submittedName>
        <fullName evidence="3">Ubiquitin domain-containing protein 2</fullName>
    </submittedName>
</protein>
<evidence type="ECO:0000313" key="4">
    <source>
        <dbReference type="Proteomes" id="UP000011518"/>
    </source>
</evidence>
<dbReference type="AlphaFoldDB" id="L9KYS9"/>
<dbReference type="EMBL" id="KB320653">
    <property type="protein sequence ID" value="ELW66322.1"/>
    <property type="molecule type" value="Genomic_DNA"/>
</dbReference>
<dbReference type="InterPro" id="IPR032752">
    <property type="entry name" value="DC-UbP/UBTD2_N"/>
</dbReference>
<sequence length="146" mass="16125">MGGCMGTQHNSSGSLNENLEGNRVALGCNQPLKKEKSKWKSNYPMIDGQLRSKRDEFWDTTPAFEGCKEIWDALKAAADAFESNDHELAQAIIDDASITLPWQGPQTRGQQHGHGVPREEAAVRCRGLEPSSQSEFSHKPLTDKMG</sequence>
<name>L9KYS9_TUPCH</name>